<evidence type="ECO:0000313" key="2">
    <source>
        <dbReference type="Proteomes" id="UP000226192"/>
    </source>
</evidence>
<sequence length="277" mass="32940">MQESELKSLIRNANPDNLDNFATRCHNTLCYTALFARLPDEFQIDIWRSWKLNPYLLGVKLFMGDGLTLFMEEEFSDLLYIRKSFKWYTKHTEARTLVCWLRDLEDDIDYHWTPLGAVNSLFVTEASRNYNMPRRMEELPAVRLRKEEPLCFNRTQPRYARLKKQAEWMLRDVNGRKEYWDYETLIKDYDTWAGIMGPAMKNMMRKTYVCPPHMTCHGEKASSGVPFKPKSYTNFLDELRRVMRENAPFCFAMNNQFPDESGYYWFIPGTKTDNPTS</sequence>
<comment type="caution">
    <text evidence="1">The sequence shown here is derived from an EMBL/GenBank/DDBJ whole genome shotgun (WGS) entry which is preliminary data.</text>
</comment>
<dbReference type="Proteomes" id="UP000226192">
    <property type="component" value="Unassembled WGS sequence"/>
</dbReference>
<gene>
    <name evidence="1" type="ORF">CDD81_540</name>
</gene>
<name>A0A2C5Y953_9HYPO</name>
<keyword evidence="2" id="KW-1185">Reference proteome</keyword>
<evidence type="ECO:0000313" key="1">
    <source>
        <dbReference type="EMBL" id="PHH66015.1"/>
    </source>
</evidence>
<accession>A0A2C5Y953</accession>
<dbReference type="EMBL" id="NJET01000011">
    <property type="protein sequence ID" value="PHH66015.1"/>
    <property type="molecule type" value="Genomic_DNA"/>
</dbReference>
<protein>
    <submittedName>
        <fullName evidence="1">Uncharacterized protein</fullName>
    </submittedName>
</protein>
<reference evidence="1 2" key="1">
    <citation type="submission" date="2017-06" db="EMBL/GenBank/DDBJ databases">
        <title>Ant-infecting Ophiocordyceps genomes reveal a high diversity of potential behavioral manipulation genes and a possible major role for enterotoxins.</title>
        <authorList>
            <person name="De Bekker C."/>
            <person name="Evans H.C."/>
            <person name="Brachmann A."/>
            <person name="Hughes D.P."/>
        </authorList>
    </citation>
    <scope>NUCLEOTIDE SEQUENCE [LARGE SCALE GENOMIC DNA]</scope>
    <source>
        <strain evidence="1 2">Map64</strain>
    </source>
</reference>
<proteinExistence type="predicted"/>
<organism evidence="1 2">
    <name type="scientific">Ophiocordyceps australis</name>
    <dbReference type="NCBI Taxonomy" id="1399860"/>
    <lineage>
        <taxon>Eukaryota</taxon>
        <taxon>Fungi</taxon>
        <taxon>Dikarya</taxon>
        <taxon>Ascomycota</taxon>
        <taxon>Pezizomycotina</taxon>
        <taxon>Sordariomycetes</taxon>
        <taxon>Hypocreomycetidae</taxon>
        <taxon>Hypocreales</taxon>
        <taxon>Ophiocordycipitaceae</taxon>
        <taxon>Ophiocordyceps</taxon>
    </lineage>
</organism>
<dbReference type="AlphaFoldDB" id="A0A2C5Y953"/>